<organism evidence="1 2">
    <name type="scientific">Paenibacillus hodogayensis</name>
    <dbReference type="NCBI Taxonomy" id="279208"/>
    <lineage>
        <taxon>Bacteria</taxon>
        <taxon>Bacillati</taxon>
        <taxon>Bacillota</taxon>
        <taxon>Bacilli</taxon>
        <taxon>Bacillales</taxon>
        <taxon>Paenibacillaceae</taxon>
        <taxon>Paenibacillus</taxon>
    </lineage>
</organism>
<reference evidence="1 2" key="1">
    <citation type="submission" date="2024-09" db="EMBL/GenBank/DDBJ databases">
        <authorList>
            <person name="Sun Q."/>
            <person name="Mori K."/>
        </authorList>
    </citation>
    <scope>NUCLEOTIDE SEQUENCE [LARGE SCALE GENOMIC DNA]</scope>
    <source>
        <strain evidence="1 2">JCM 12520</strain>
    </source>
</reference>
<evidence type="ECO:0000313" key="1">
    <source>
        <dbReference type="EMBL" id="MFB9751849.1"/>
    </source>
</evidence>
<dbReference type="RefSeq" id="WP_344912776.1">
    <property type="nucleotide sequence ID" value="NZ_BAAAYO010000010.1"/>
</dbReference>
<proteinExistence type="predicted"/>
<dbReference type="EMBL" id="JBHMAG010000007">
    <property type="protein sequence ID" value="MFB9751849.1"/>
    <property type="molecule type" value="Genomic_DNA"/>
</dbReference>
<name>A0ABV5VU73_9BACL</name>
<dbReference type="Proteomes" id="UP001589619">
    <property type="component" value="Unassembled WGS sequence"/>
</dbReference>
<evidence type="ECO:0000313" key="2">
    <source>
        <dbReference type="Proteomes" id="UP001589619"/>
    </source>
</evidence>
<sequence length="308" mass="34973">MYHKTVALQPFADISKHMEGFEIVSAQFGGDGYVYVLLINRIPERERGMFVPSALKQAYTYKILVVEGNDVDETVIEGQQFNYHYVQPLRNQLLLVGARCSYYGPDKYDLNAKVCDYKGRTIREFLLGDGIQSVQVTEKGTIWTSYFDEGVFGNNGWDQPVGAHGLLAWDEHGNKRYEDRMADIADCYALNVVHEEEVWFYYYTDFLLGRISGGPVQAEVTFINPEISGSSGFCTDGYHFLFDGGYGKSGTYVLKKNEKPGKLTKGHNIHFQNKQAKPLAPQTQDFRENRVLFSEGSLLYQVSVEQLL</sequence>
<accession>A0ABV5VU73</accession>
<gene>
    <name evidence="1" type="ORF">ACFFNY_09725</name>
</gene>
<keyword evidence="2" id="KW-1185">Reference proteome</keyword>
<protein>
    <submittedName>
        <fullName evidence="1">Uncharacterized protein</fullName>
    </submittedName>
</protein>
<comment type="caution">
    <text evidence="1">The sequence shown here is derived from an EMBL/GenBank/DDBJ whole genome shotgun (WGS) entry which is preliminary data.</text>
</comment>